<sequence length="236" mass="27443">MLKYLKSAQLDNLPRVDAFMVAHFLQNNPYFSSSEIRGVKQQRASQEEYGDTAIGYDQLKRESNQCIIKCKICPEHKIRSKLYNVTLIINEMEETIISVQCHDCAASEGCKHTLAFLMWTHRRSEEPSCTSTVSYWKKPFLAKLGTSLKYITAKQFGPVKPSSTQIARHMDGYEVPLMMSLSLHHLLIEYVKNGGVNSENFLLFCTPRINDCIQKEIEKHTRLQFKDKLWHEMRYR</sequence>
<dbReference type="OrthoDB" id="261614at2759"/>
<name>A0A8K0D6Y2_IGNLU</name>
<dbReference type="Proteomes" id="UP000801492">
    <property type="component" value="Unassembled WGS sequence"/>
</dbReference>
<dbReference type="EMBL" id="VTPC01005736">
    <property type="protein sequence ID" value="KAF2895660.1"/>
    <property type="molecule type" value="Genomic_DNA"/>
</dbReference>
<evidence type="ECO:0008006" key="3">
    <source>
        <dbReference type="Google" id="ProtNLM"/>
    </source>
</evidence>
<comment type="caution">
    <text evidence="1">The sequence shown here is derived from an EMBL/GenBank/DDBJ whole genome shotgun (WGS) entry which is preliminary data.</text>
</comment>
<keyword evidence="2" id="KW-1185">Reference proteome</keyword>
<dbReference type="PANTHER" id="PTHR39953:SF1">
    <property type="entry name" value="RE54151P"/>
    <property type="match status" value="1"/>
</dbReference>
<dbReference type="PANTHER" id="PTHR39953">
    <property type="entry name" value="RE54151P"/>
    <property type="match status" value="1"/>
</dbReference>
<protein>
    <recommendedName>
        <fullName evidence="3">SWIM-type domain-containing protein</fullName>
    </recommendedName>
</protein>
<reference evidence="1" key="1">
    <citation type="submission" date="2019-08" db="EMBL/GenBank/DDBJ databases">
        <title>The genome of the North American firefly Photinus pyralis.</title>
        <authorList>
            <consortium name="Photinus pyralis genome working group"/>
            <person name="Fallon T.R."/>
            <person name="Sander Lower S.E."/>
            <person name="Weng J.-K."/>
        </authorList>
    </citation>
    <scope>NUCLEOTIDE SEQUENCE</scope>
    <source>
        <strain evidence="1">TRF0915ILg1</strain>
        <tissue evidence="1">Whole body</tissue>
    </source>
</reference>
<organism evidence="1 2">
    <name type="scientific">Ignelater luminosus</name>
    <name type="common">Cucubano</name>
    <name type="synonym">Pyrophorus luminosus</name>
    <dbReference type="NCBI Taxonomy" id="2038154"/>
    <lineage>
        <taxon>Eukaryota</taxon>
        <taxon>Metazoa</taxon>
        <taxon>Ecdysozoa</taxon>
        <taxon>Arthropoda</taxon>
        <taxon>Hexapoda</taxon>
        <taxon>Insecta</taxon>
        <taxon>Pterygota</taxon>
        <taxon>Neoptera</taxon>
        <taxon>Endopterygota</taxon>
        <taxon>Coleoptera</taxon>
        <taxon>Polyphaga</taxon>
        <taxon>Elateriformia</taxon>
        <taxon>Elateroidea</taxon>
        <taxon>Elateridae</taxon>
        <taxon>Agrypninae</taxon>
        <taxon>Pyrophorini</taxon>
        <taxon>Ignelater</taxon>
    </lineage>
</organism>
<evidence type="ECO:0000313" key="1">
    <source>
        <dbReference type="EMBL" id="KAF2895660.1"/>
    </source>
</evidence>
<evidence type="ECO:0000313" key="2">
    <source>
        <dbReference type="Proteomes" id="UP000801492"/>
    </source>
</evidence>
<dbReference type="AlphaFoldDB" id="A0A8K0D6Y2"/>
<proteinExistence type="predicted"/>
<gene>
    <name evidence="1" type="ORF">ILUMI_10519</name>
</gene>
<accession>A0A8K0D6Y2</accession>